<feature type="transmembrane region" description="Helical" evidence="1">
    <location>
        <begin position="162"/>
        <end position="182"/>
    </location>
</feature>
<dbReference type="EMBL" id="CP031386">
    <property type="protein sequence ID" value="QPG98722.1"/>
    <property type="molecule type" value="Genomic_DNA"/>
</dbReference>
<evidence type="ECO:0000313" key="3">
    <source>
        <dbReference type="Proteomes" id="UP000594364"/>
    </source>
</evidence>
<gene>
    <name evidence="2" type="ORF">C2857_007900</name>
</gene>
<dbReference type="Proteomes" id="UP000594364">
    <property type="component" value="Chromosome 2"/>
</dbReference>
<keyword evidence="1" id="KW-0472">Membrane</keyword>
<reference evidence="2 3" key="1">
    <citation type="journal article" date="2018" name="PLoS Genet.">
        <title>Repeat elements organise 3D genome structure and mediate transcription in the filamentous fungus Epichloe festucae.</title>
        <authorList>
            <person name="Winter D.J."/>
            <person name="Ganley A.R.D."/>
            <person name="Young C.A."/>
            <person name="Liachko I."/>
            <person name="Schardl C.L."/>
            <person name="Dupont P.Y."/>
            <person name="Berry D."/>
            <person name="Ram A."/>
            <person name="Scott B."/>
            <person name="Cox M.P."/>
        </authorList>
    </citation>
    <scope>NUCLEOTIDE SEQUENCE [LARGE SCALE GENOMIC DNA]</scope>
    <source>
        <strain evidence="2 3">Fl1</strain>
    </source>
</reference>
<organism evidence="2 3">
    <name type="scientific">Epichloe festucae (strain Fl1)</name>
    <dbReference type="NCBI Taxonomy" id="877507"/>
    <lineage>
        <taxon>Eukaryota</taxon>
        <taxon>Fungi</taxon>
        <taxon>Dikarya</taxon>
        <taxon>Ascomycota</taxon>
        <taxon>Pezizomycotina</taxon>
        <taxon>Sordariomycetes</taxon>
        <taxon>Hypocreomycetidae</taxon>
        <taxon>Hypocreales</taxon>
        <taxon>Clavicipitaceae</taxon>
        <taxon>Epichloe</taxon>
    </lineage>
</organism>
<protein>
    <submittedName>
        <fullName evidence="2">Uncharacterized protein</fullName>
    </submittedName>
</protein>
<keyword evidence="1" id="KW-0812">Transmembrane</keyword>
<name>A0A7S9PV59_EPIFF</name>
<accession>A0A7S9PV59</accession>
<dbReference type="OrthoDB" id="5008097at2759"/>
<evidence type="ECO:0000313" key="2">
    <source>
        <dbReference type="EMBL" id="QPG98722.1"/>
    </source>
</evidence>
<evidence type="ECO:0000256" key="1">
    <source>
        <dbReference type="SAM" id="Phobius"/>
    </source>
</evidence>
<proteinExistence type="predicted"/>
<keyword evidence="1" id="KW-1133">Transmembrane helix</keyword>
<sequence length="435" mass="50420">MASQLSVKELENALRRMCADSRRLRAKTRFNIPYHSDYKTVEATLWIDEFHSQAELQVHQVAQACTSFIAAGNQRLRAWIFNCPKDEDCSKLASYILVVEMDRLLDNEFAPEEPKSPESCRKASWRNGWNSPFKYERLDPGCNYDQDRCHHDKKSRLSSLRLALALGLVIFAAIVTFAAMMLRKPASTWPDDGYIRYPTPGSDGPKHQTQIYYHNATEWSHNNPHDNGEWKIRMDDQALIPAAAWDDDEDRYQQWYHARYDVMRDVIRTRKFLRPSWLGSLDIFVPWDKEFHMAHCVLTLRRYWKAKETGKHVCPRDIDFNHIKHCLNWFDGLVFSDDGESVPEMGTHMIWQTKLGVALSLALNMRSQLSIALLLRMGQTVLCMDVGNRAASDAIVGQPFIDESSWANEPIPAQEDAEIARLLKIYDVPEPWDHY</sequence>
<dbReference type="AlphaFoldDB" id="A0A7S9PV59"/>
<keyword evidence="3" id="KW-1185">Reference proteome</keyword>